<keyword evidence="9" id="KW-1133">Transmembrane helix</keyword>
<feature type="transmembrane region" description="Helical" evidence="9">
    <location>
        <begin position="54"/>
        <end position="71"/>
    </location>
</feature>
<sequence length="415" mass="43618">MDGGERAPRSALRRLLGEPWAIALLYAAVAVLLAALGFDGLWRDISLVPETRTAPWVALATAMPAAATVLLRRRAPGLGLGLAIPLFIADVLTVGGLVPLLVILEQLHALTVRLRPHARQAVLAWGIAAVVAAILTCLAVTGDLRTALMIGLQLGALLGMTYWYANSVAQSRELVALYRRQAEDAERLAELDRASAIQDERERLASELHDIVAGHVSAVAIRSEAALLGQSDAPEPERAGERDALRAIRDSSLHAHEALRSMVSVLRDGAAPRTTPPGRAQLPSLVAEARRSGLDVELTDDWRGALPAEIDQTVGRVVQESLANSAKHDFGARVAVTITAHAGGLRLTVASRGGRALAAPGLRGSGLGLQGLDARVRALGGEFAAGPDAGGWLVTAQLPVTPARAAQQPTIEETT</sequence>
<evidence type="ECO:0000256" key="1">
    <source>
        <dbReference type="ARBA" id="ARBA00000085"/>
    </source>
</evidence>
<reference evidence="11 12" key="1">
    <citation type="submission" date="2018-09" db="EMBL/GenBank/DDBJ databases">
        <title>Comparative genomics of Leucobacter spp.</title>
        <authorList>
            <person name="Reis A.C."/>
            <person name="Kolvenbach B.A."/>
            <person name="Corvini P.F.X."/>
            <person name="Nunes O.C."/>
        </authorList>
    </citation>
    <scope>NUCLEOTIDE SEQUENCE [LARGE SCALE GENOMIC DNA]</scope>
    <source>
        <strain evidence="11 12">TAN 31504</strain>
    </source>
</reference>
<evidence type="ECO:0000256" key="7">
    <source>
        <dbReference type="ARBA" id="ARBA00022840"/>
    </source>
</evidence>
<keyword evidence="5" id="KW-0547">Nucleotide-binding</keyword>
<protein>
    <recommendedName>
        <fullName evidence="2">histidine kinase</fullName>
        <ecNumber evidence="2">2.7.13.3</ecNumber>
    </recommendedName>
</protein>
<comment type="catalytic activity">
    <reaction evidence="1">
        <text>ATP + protein L-histidine = ADP + protein N-phospho-L-histidine.</text>
        <dbReference type="EC" id="2.7.13.3"/>
    </reaction>
</comment>
<dbReference type="CDD" id="cd16917">
    <property type="entry name" value="HATPase_UhpB-NarQ-NarX-like"/>
    <property type="match status" value="1"/>
</dbReference>
<evidence type="ECO:0000313" key="12">
    <source>
        <dbReference type="Proteomes" id="UP001645859"/>
    </source>
</evidence>
<proteinExistence type="predicted"/>
<keyword evidence="12" id="KW-1185">Reference proteome</keyword>
<comment type="caution">
    <text evidence="11">The sequence shown here is derived from an EMBL/GenBank/DDBJ whole genome shotgun (WGS) entry which is preliminary data.</text>
</comment>
<evidence type="ECO:0000256" key="5">
    <source>
        <dbReference type="ARBA" id="ARBA00022741"/>
    </source>
</evidence>
<feature type="transmembrane region" description="Helical" evidence="9">
    <location>
        <begin position="78"/>
        <end position="102"/>
    </location>
</feature>
<evidence type="ECO:0000256" key="6">
    <source>
        <dbReference type="ARBA" id="ARBA00022777"/>
    </source>
</evidence>
<dbReference type="SUPFAM" id="SSF55874">
    <property type="entry name" value="ATPase domain of HSP90 chaperone/DNA topoisomerase II/histidine kinase"/>
    <property type="match status" value="1"/>
</dbReference>
<feature type="transmembrane region" description="Helical" evidence="9">
    <location>
        <begin position="20"/>
        <end position="42"/>
    </location>
</feature>
<feature type="domain" description="Signal transduction histidine kinase subgroup 3 dimerisation and phosphoacceptor" evidence="10">
    <location>
        <begin position="200"/>
        <end position="269"/>
    </location>
</feature>
<name>A0ABS1SCY8_9MICO</name>
<keyword evidence="9" id="KW-0472">Membrane</keyword>
<keyword evidence="4" id="KW-0808">Transferase</keyword>
<evidence type="ECO:0000256" key="4">
    <source>
        <dbReference type="ARBA" id="ARBA00022679"/>
    </source>
</evidence>
<feature type="transmembrane region" description="Helical" evidence="9">
    <location>
        <begin position="122"/>
        <end position="140"/>
    </location>
</feature>
<dbReference type="EMBL" id="QYAC01000001">
    <property type="protein sequence ID" value="MBL3678350.1"/>
    <property type="molecule type" value="Genomic_DNA"/>
</dbReference>
<keyword evidence="3" id="KW-0597">Phosphoprotein</keyword>
<evidence type="ECO:0000256" key="9">
    <source>
        <dbReference type="SAM" id="Phobius"/>
    </source>
</evidence>
<dbReference type="EC" id="2.7.13.3" evidence="2"/>
<evidence type="ECO:0000256" key="8">
    <source>
        <dbReference type="ARBA" id="ARBA00023012"/>
    </source>
</evidence>
<keyword evidence="9" id="KW-0812">Transmembrane</keyword>
<organism evidence="11 12">
    <name type="scientific">Leucobacter chromiireducens subsp. solipictus</name>
    <dbReference type="NCBI Taxonomy" id="398235"/>
    <lineage>
        <taxon>Bacteria</taxon>
        <taxon>Bacillati</taxon>
        <taxon>Actinomycetota</taxon>
        <taxon>Actinomycetes</taxon>
        <taxon>Micrococcales</taxon>
        <taxon>Microbacteriaceae</taxon>
        <taxon>Leucobacter</taxon>
    </lineage>
</organism>
<evidence type="ECO:0000256" key="3">
    <source>
        <dbReference type="ARBA" id="ARBA00022553"/>
    </source>
</evidence>
<dbReference type="Gene3D" id="3.30.565.10">
    <property type="entry name" value="Histidine kinase-like ATPase, C-terminal domain"/>
    <property type="match status" value="1"/>
</dbReference>
<dbReference type="PANTHER" id="PTHR24421:SF10">
    <property type="entry name" value="NITRATE_NITRITE SENSOR PROTEIN NARQ"/>
    <property type="match status" value="1"/>
</dbReference>
<accession>A0ABS1SCY8</accession>
<evidence type="ECO:0000256" key="2">
    <source>
        <dbReference type="ARBA" id="ARBA00012438"/>
    </source>
</evidence>
<dbReference type="Pfam" id="PF07730">
    <property type="entry name" value="HisKA_3"/>
    <property type="match status" value="1"/>
</dbReference>
<gene>
    <name evidence="11" type="ORF">D3230_03390</name>
</gene>
<dbReference type="PANTHER" id="PTHR24421">
    <property type="entry name" value="NITRATE/NITRITE SENSOR PROTEIN NARX-RELATED"/>
    <property type="match status" value="1"/>
</dbReference>
<dbReference type="InterPro" id="IPR036890">
    <property type="entry name" value="HATPase_C_sf"/>
</dbReference>
<evidence type="ECO:0000259" key="10">
    <source>
        <dbReference type="Pfam" id="PF07730"/>
    </source>
</evidence>
<evidence type="ECO:0000313" key="11">
    <source>
        <dbReference type="EMBL" id="MBL3678350.1"/>
    </source>
</evidence>
<dbReference type="InterPro" id="IPR050482">
    <property type="entry name" value="Sensor_HK_TwoCompSys"/>
</dbReference>
<dbReference type="Proteomes" id="UP001645859">
    <property type="component" value="Unassembled WGS sequence"/>
</dbReference>
<keyword evidence="6 11" id="KW-0418">Kinase</keyword>
<keyword evidence="8" id="KW-0902">Two-component regulatory system</keyword>
<dbReference type="InterPro" id="IPR011712">
    <property type="entry name" value="Sig_transdc_His_kin_sub3_dim/P"/>
</dbReference>
<keyword evidence="7" id="KW-0067">ATP-binding</keyword>
<feature type="transmembrane region" description="Helical" evidence="9">
    <location>
        <begin position="147"/>
        <end position="165"/>
    </location>
</feature>
<dbReference type="Gene3D" id="1.20.5.1930">
    <property type="match status" value="1"/>
</dbReference>
<dbReference type="GO" id="GO:0016301">
    <property type="term" value="F:kinase activity"/>
    <property type="evidence" value="ECO:0007669"/>
    <property type="project" value="UniProtKB-KW"/>
</dbReference>